<feature type="transmembrane region" description="Helical" evidence="1">
    <location>
        <begin position="231"/>
        <end position="250"/>
    </location>
</feature>
<dbReference type="InterPro" id="IPR055802">
    <property type="entry name" value="DUF7378"/>
</dbReference>
<evidence type="ECO:0000313" key="3">
    <source>
        <dbReference type="EnsemblPlants" id="OGLUM10G02650.1"/>
    </source>
</evidence>
<evidence type="ECO:0000313" key="4">
    <source>
        <dbReference type="Proteomes" id="UP000026961"/>
    </source>
</evidence>
<feature type="domain" description="DUF7378" evidence="2">
    <location>
        <begin position="144"/>
        <end position="286"/>
    </location>
</feature>
<keyword evidence="4" id="KW-1185">Reference proteome</keyword>
<accession>A0A0E0B7Z2</accession>
<protein>
    <recommendedName>
        <fullName evidence="2">DUF7378 domain-containing protein</fullName>
    </recommendedName>
</protein>
<name>A0A0E0B7Z2_9ORYZ</name>
<proteinExistence type="predicted"/>
<evidence type="ECO:0000259" key="2">
    <source>
        <dbReference type="Pfam" id="PF24095"/>
    </source>
</evidence>
<reference evidence="3" key="2">
    <citation type="submission" date="2018-05" db="EMBL/GenBank/DDBJ databases">
        <title>OgluRS3 (Oryza glumaepatula Reference Sequence Version 3).</title>
        <authorList>
            <person name="Zhang J."/>
            <person name="Kudrna D."/>
            <person name="Lee S."/>
            <person name="Talag J."/>
            <person name="Welchert J."/>
            <person name="Wing R.A."/>
        </authorList>
    </citation>
    <scope>NUCLEOTIDE SEQUENCE [LARGE SCALE GENOMIC DNA]</scope>
</reference>
<dbReference type="EnsemblPlants" id="OGLUM10G02650.1">
    <property type="protein sequence ID" value="OGLUM10G02650.1"/>
    <property type="gene ID" value="OGLUM10G02650"/>
</dbReference>
<dbReference type="Proteomes" id="UP000026961">
    <property type="component" value="Chromosome 10"/>
</dbReference>
<sequence length="286" mass="31728">MGDGGVRKEQGPRRCVAGTVRKGSIANGNGIATAAHDEIGDGGAWRQQVRRQWPPTAHRARIVAQGNRRHNDDDGTTVAMTAMAWKRIYHNTLADMPWLRRSYTKMLADRGYTLDPLQLLYQISSASATNDQTRSATQLVPPALTVGKANSKSRTSRAVMWVLAIYLPSMFIAGSTYLAYDLYIRPFDGASYPWCLLAVMLWGVYMALVAVVRQYMDLFLPSAPAAVRDTLVDVGWLWVGVPVFFVDYILALFGHAWMVITMICLLGVLIAALLALWESLVRTYGK</sequence>
<feature type="transmembrane region" description="Helical" evidence="1">
    <location>
        <begin position="191"/>
        <end position="211"/>
    </location>
</feature>
<feature type="transmembrane region" description="Helical" evidence="1">
    <location>
        <begin position="158"/>
        <end position="179"/>
    </location>
</feature>
<dbReference type="HOGENOM" id="CLU_974468_0_0_1"/>
<keyword evidence="1" id="KW-1133">Transmembrane helix</keyword>
<reference evidence="3" key="1">
    <citation type="submission" date="2015-04" db="UniProtKB">
        <authorList>
            <consortium name="EnsemblPlants"/>
        </authorList>
    </citation>
    <scope>IDENTIFICATION</scope>
</reference>
<dbReference type="eggNOG" id="ENOG502R54A">
    <property type="taxonomic scope" value="Eukaryota"/>
</dbReference>
<dbReference type="Gramene" id="OGLUM10G02650.1">
    <property type="protein sequence ID" value="OGLUM10G02650.1"/>
    <property type="gene ID" value="OGLUM10G02650"/>
</dbReference>
<keyword evidence="1" id="KW-0472">Membrane</keyword>
<feature type="transmembrane region" description="Helical" evidence="1">
    <location>
        <begin position="256"/>
        <end position="277"/>
    </location>
</feature>
<dbReference type="AlphaFoldDB" id="A0A0E0B7Z2"/>
<organism evidence="3">
    <name type="scientific">Oryza glumipatula</name>
    <dbReference type="NCBI Taxonomy" id="40148"/>
    <lineage>
        <taxon>Eukaryota</taxon>
        <taxon>Viridiplantae</taxon>
        <taxon>Streptophyta</taxon>
        <taxon>Embryophyta</taxon>
        <taxon>Tracheophyta</taxon>
        <taxon>Spermatophyta</taxon>
        <taxon>Magnoliopsida</taxon>
        <taxon>Liliopsida</taxon>
        <taxon>Poales</taxon>
        <taxon>Poaceae</taxon>
        <taxon>BOP clade</taxon>
        <taxon>Oryzoideae</taxon>
        <taxon>Oryzeae</taxon>
        <taxon>Oryzinae</taxon>
        <taxon>Oryza</taxon>
    </lineage>
</organism>
<keyword evidence="1" id="KW-0812">Transmembrane</keyword>
<dbReference type="Pfam" id="PF24095">
    <property type="entry name" value="DUF7378"/>
    <property type="match status" value="1"/>
</dbReference>
<evidence type="ECO:0000256" key="1">
    <source>
        <dbReference type="SAM" id="Phobius"/>
    </source>
</evidence>